<dbReference type="GO" id="GO:0006354">
    <property type="term" value="P:DNA-templated transcription elongation"/>
    <property type="evidence" value="ECO:0007669"/>
    <property type="project" value="InterPro"/>
</dbReference>
<reference evidence="1" key="2">
    <citation type="submission" date="2021-09" db="EMBL/GenBank/DDBJ databases">
        <authorList>
            <person name="Gilroy R."/>
        </authorList>
    </citation>
    <scope>NUCLEOTIDE SEQUENCE</scope>
    <source>
        <strain evidence="1">ChiGjej2B2-7701</strain>
    </source>
</reference>
<evidence type="ECO:0000313" key="2">
    <source>
        <dbReference type="Proteomes" id="UP000746751"/>
    </source>
</evidence>
<comment type="caution">
    <text evidence="1">The sequence shown here is derived from an EMBL/GenBank/DDBJ whole genome shotgun (WGS) entry which is preliminary data.</text>
</comment>
<evidence type="ECO:0000313" key="1">
    <source>
        <dbReference type="EMBL" id="HJG31200.1"/>
    </source>
</evidence>
<protein>
    <recommendedName>
        <fullName evidence="3">NusG-like N-terminal domain-containing protein</fullName>
    </recommendedName>
</protein>
<sequence>MLDTTVSHACNVARRSAGALVEGLPCGRRTPAGRVRWYLLKVPEGREEAVCRQLLRLVPRSLLSDCFCATKERWFKRGGVWSTERLSLYRGYAFALSPDAAGLAKELARLTVPAELAGTRERSWAPLDDEAARWLASVMDDGHVIRSSTAVIVDGVLHVEDGPLVGQEERVRKIDRHRKRCLVAVTDGDGGFMEQMPLDVPFKN</sequence>
<dbReference type="EMBL" id="DYVF01000045">
    <property type="protein sequence ID" value="HJG31200.1"/>
    <property type="molecule type" value="Genomic_DNA"/>
</dbReference>
<dbReference type="Proteomes" id="UP000746751">
    <property type="component" value="Unassembled WGS sequence"/>
</dbReference>
<dbReference type="AlphaFoldDB" id="A0A921ISV2"/>
<evidence type="ECO:0008006" key="3">
    <source>
        <dbReference type="Google" id="ProtNLM"/>
    </source>
</evidence>
<reference evidence="1" key="1">
    <citation type="journal article" date="2021" name="PeerJ">
        <title>Extensive microbial diversity within the chicken gut microbiome revealed by metagenomics and culture.</title>
        <authorList>
            <person name="Gilroy R."/>
            <person name="Ravi A."/>
            <person name="Getino M."/>
            <person name="Pursley I."/>
            <person name="Horton D.L."/>
            <person name="Alikhan N.F."/>
            <person name="Baker D."/>
            <person name="Gharbi K."/>
            <person name="Hall N."/>
            <person name="Watson M."/>
            <person name="Adriaenssens E.M."/>
            <person name="Foster-Nyarko E."/>
            <person name="Jarju S."/>
            <person name="Secka A."/>
            <person name="Antonio M."/>
            <person name="Oren A."/>
            <person name="Chaudhuri R.R."/>
            <person name="La Ragione R."/>
            <person name="Hildebrand F."/>
            <person name="Pallen M.J."/>
        </authorList>
    </citation>
    <scope>NUCLEOTIDE SEQUENCE</scope>
    <source>
        <strain evidence="1">ChiGjej2B2-7701</strain>
    </source>
</reference>
<proteinExistence type="predicted"/>
<accession>A0A921ISV2</accession>
<dbReference type="Gene3D" id="3.30.70.940">
    <property type="entry name" value="NusG, N-terminal domain"/>
    <property type="match status" value="1"/>
</dbReference>
<dbReference type="SUPFAM" id="SSF82679">
    <property type="entry name" value="N-utilization substance G protein NusG, N-terminal domain"/>
    <property type="match status" value="1"/>
</dbReference>
<organism evidence="1 2">
    <name type="scientific">Collinsella ihumii</name>
    <dbReference type="NCBI Taxonomy" id="1720204"/>
    <lineage>
        <taxon>Bacteria</taxon>
        <taxon>Bacillati</taxon>
        <taxon>Actinomycetota</taxon>
        <taxon>Coriobacteriia</taxon>
        <taxon>Coriobacteriales</taxon>
        <taxon>Coriobacteriaceae</taxon>
        <taxon>Collinsella</taxon>
    </lineage>
</organism>
<dbReference type="InterPro" id="IPR036735">
    <property type="entry name" value="NGN_dom_sf"/>
</dbReference>
<name>A0A921ISV2_9ACTN</name>
<gene>
    <name evidence="1" type="ORF">K8U80_07370</name>
</gene>